<dbReference type="InterPro" id="IPR000477">
    <property type="entry name" value="RT_dom"/>
</dbReference>
<dbReference type="Pfam" id="PF00078">
    <property type="entry name" value="RVT_1"/>
    <property type="match status" value="1"/>
</dbReference>
<evidence type="ECO:0000259" key="2">
    <source>
        <dbReference type="Pfam" id="PF17921"/>
    </source>
</evidence>
<dbReference type="Pfam" id="PF17921">
    <property type="entry name" value="Integrase_H2C2"/>
    <property type="match status" value="1"/>
</dbReference>
<dbReference type="InterPro" id="IPR043502">
    <property type="entry name" value="DNA/RNA_pol_sf"/>
</dbReference>
<dbReference type="Gene3D" id="1.10.340.70">
    <property type="match status" value="1"/>
</dbReference>
<feature type="domain" description="Reverse transcriptase" evidence="1">
    <location>
        <begin position="38"/>
        <end position="163"/>
    </location>
</feature>
<gene>
    <name evidence="3" type="ORF">KY290_027543</name>
</gene>
<evidence type="ECO:0000313" key="3">
    <source>
        <dbReference type="EMBL" id="KAH0748311.1"/>
    </source>
</evidence>
<accession>A0ABQ7UH77</accession>
<proteinExistence type="predicted"/>
<dbReference type="Proteomes" id="UP000826656">
    <property type="component" value="Unassembled WGS sequence"/>
</dbReference>
<dbReference type="Gene3D" id="3.10.10.10">
    <property type="entry name" value="HIV Type 1 Reverse Transcriptase, subunit A, domain 1"/>
    <property type="match status" value="1"/>
</dbReference>
<evidence type="ECO:0008006" key="5">
    <source>
        <dbReference type="Google" id="ProtNLM"/>
    </source>
</evidence>
<dbReference type="InterPro" id="IPR041588">
    <property type="entry name" value="Integrase_H2C2"/>
</dbReference>
<evidence type="ECO:0000259" key="1">
    <source>
        <dbReference type="Pfam" id="PF00078"/>
    </source>
</evidence>
<dbReference type="InterPro" id="IPR053134">
    <property type="entry name" value="RNA-dir_DNA_polymerase"/>
</dbReference>
<dbReference type="PANTHER" id="PTHR24559">
    <property type="entry name" value="TRANSPOSON TY3-I GAG-POL POLYPROTEIN"/>
    <property type="match status" value="1"/>
</dbReference>
<dbReference type="PANTHER" id="PTHR24559:SF444">
    <property type="entry name" value="REVERSE TRANSCRIPTASE DOMAIN-CONTAINING PROTEIN"/>
    <property type="match status" value="1"/>
</dbReference>
<name>A0ABQ7UH77_SOLTU</name>
<keyword evidence="4" id="KW-1185">Reference proteome</keyword>
<comment type="caution">
    <text evidence="3">The sequence shown here is derived from an EMBL/GenBank/DDBJ whole genome shotgun (WGS) entry which is preliminary data.</text>
</comment>
<dbReference type="CDD" id="cd01647">
    <property type="entry name" value="RT_LTR"/>
    <property type="match status" value="1"/>
</dbReference>
<dbReference type="InterPro" id="IPR043128">
    <property type="entry name" value="Rev_trsase/Diguanyl_cyclase"/>
</dbReference>
<reference evidence="3 4" key="1">
    <citation type="journal article" date="2021" name="bioRxiv">
        <title>Chromosome-scale and haplotype-resolved genome assembly of a tetraploid potato cultivar.</title>
        <authorList>
            <person name="Sun H."/>
            <person name="Jiao W.-B."/>
            <person name="Krause K."/>
            <person name="Campoy J.A."/>
            <person name="Goel M."/>
            <person name="Folz-Donahue K."/>
            <person name="Kukat C."/>
            <person name="Huettel B."/>
            <person name="Schneeberger K."/>
        </authorList>
    </citation>
    <scope>NUCLEOTIDE SEQUENCE [LARGE SCALE GENOMIC DNA]</scope>
    <source>
        <strain evidence="3">SolTubOtavaFocal</strain>
        <tissue evidence="3">Leaves</tissue>
    </source>
</reference>
<protein>
    <recommendedName>
        <fullName evidence="5">Reverse transcriptase domain-containing protein</fullName>
    </recommendedName>
</protein>
<organism evidence="3 4">
    <name type="scientific">Solanum tuberosum</name>
    <name type="common">Potato</name>
    <dbReference type="NCBI Taxonomy" id="4113"/>
    <lineage>
        <taxon>Eukaryota</taxon>
        <taxon>Viridiplantae</taxon>
        <taxon>Streptophyta</taxon>
        <taxon>Embryophyta</taxon>
        <taxon>Tracheophyta</taxon>
        <taxon>Spermatophyta</taxon>
        <taxon>Magnoliopsida</taxon>
        <taxon>eudicotyledons</taxon>
        <taxon>Gunneridae</taxon>
        <taxon>Pentapetalae</taxon>
        <taxon>asterids</taxon>
        <taxon>lamiids</taxon>
        <taxon>Solanales</taxon>
        <taxon>Solanaceae</taxon>
        <taxon>Solanoideae</taxon>
        <taxon>Solaneae</taxon>
        <taxon>Solanum</taxon>
    </lineage>
</organism>
<dbReference type="EMBL" id="JAIVGD010000019">
    <property type="protein sequence ID" value="KAH0748311.1"/>
    <property type="molecule type" value="Genomic_DNA"/>
</dbReference>
<dbReference type="SUPFAM" id="SSF56672">
    <property type="entry name" value="DNA/RNA polymerases"/>
    <property type="match status" value="1"/>
</dbReference>
<feature type="domain" description="Integrase zinc-binding" evidence="2">
    <location>
        <begin position="214"/>
        <end position="251"/>
    </location>
</feature>
<sequence>MALAELKELKDQLKDLLDKAFIQPSISPWGAPVLFFRNKDGSLRMCIDYWHMHKVTIKNKYPLPRIDDLFDQLQGTSYFSKIDLRSGYHQLKVKEEDIPKMAFRTRYGHYEFLVMSFGLTNAPTSFMELMNMVFRQYLDMFIIVFIDDILIYSWSENEHIDHRNYDMSVLYHAGKQNMVADALSRLSMGSVSHVNDERKELGTNVPSSPCSWYSIHPGATKMYHDLRKIYWWNRMKKDIAGFVAKCPNCQQVFEVLVEAWTLRRKTEQIGPKRTRNGIMRFTDFNLASR</sequence>
<evidence type="ECO:0000313" key="4">
    <source>
        <dbReference type="Proteomes" id="UP000826656"/>
    </source>
</evidence>
<dbReference type="Gene3D" id="3.30.70.270">
    <property type="match status" value="1"/>
</dbReference>